<protein>
    <submittedName>
        <fullName evidence="1">Uncharacterized protein</fullName>
    </submittedName>
</protein>
<dbReference type="OrthoDB" id="2919534at2759"/>
<reference evidence="1 2" key="1">
    <citation type="submission" date="2019-07" db="EMBL/GenBank/DDBJ databases">
        <title>De Novo Assembly of kiwifruit Actinidia rufa.</title>
        <authorList>
            <person name="Sugita-Konishi S."/>
            <person name="Sato K."/>
            <person name="Mori E."/>
            <person name="Abe Y."/>
            <person name="Kisaki G."/>
            <person name="Hamano K."/>
            <person name="Suezawa K."/>
            <person name="Otani M."/>
            <person name="Fukuda T."/>
            <person name="Manabe T."/>
            <person name="Gomi K."/>
            <person name="Tabuchi M."/>
            <person name="Akimitsu K."/>
            <person name="Kataoka I."/>
        </authorList>
    </citation>
    <scope>NUCLEOTIDE SEQUENCE [LARGE SCALE GENOMIC DNA]</scope>
    <source>
        <strain evidence="2">cv. Fuchu</strain>
    </source>
</reference>
<evidence type="ECO:0000313" key="2">
    <source>
        <dbReference type="Proteomes" id="UP000585474"/>
    </source>
</evidence>
<keyword evidence="2" id="KW-1185">Reference proteome</keyword>
<organism evidence="1 2">
    <name type="scientific">Actinidia rufa</name>
    <dbReference type="NCBI Taxonomy" id="165716"/>
    <lineage>
        <taxon>Eukaryota</taxon>
        <taxon>Viridiplantae</taxon>
        <taxon>Streptophyta</taxon>
        <taxon>Embryophyta</taxon>
        <taxon>Tracheophyta</taxon>
        <taxon>Spermatophyta</taxon>
        <taxon>Magnoliopsida</taxon>
        <taxon>eudicotyledons</taxon>
        <taxon>Gunneridae</taxon>
        <taxon>Pentapetalae</taxon>
        <taxon>asterids</taxon>
        <taxon>Ericales</taxon>
        <taxon>Actinidiaceae</taxon>
        <taxon>Actinidia</taxon>
    </lineage>
</organism>
<name>A0A7J0GUK7_9ERIC</name>
<comment type="caution">
    <text evidence="1">The sequence shown here is derived from an EMBL/GenBank/DDBJ whole genome shotgun (WGS) entry which is preliminary data.</text>
</comment>
<sequence>MLYGEQVAAKQCYLATISTKASMKEVQLIEEEREVQEDVERDPETKVMHYELDEPSSDHFFLIGANLKEQERTEFINSLKLTLRSSHGHHTRCPRVIQISSDKS</sequence>
<dbReference type="EMBL" id="BJWL01000024">
    <property type="protein sequence ID" value="GFZ14473.1"/>
    <property type="molecule type" value="Genomic_DNA"/>
</dbReference>
<dbReference type="Proteomes" id="UP000585474">
    <property type="component" value="Unassembled WGS sequence"/>
</dbReference>
<accession>A0A7J0GUK7</accession>
<proteinExistence type="predicted"/>
<gene>
    <name evidence="1" type="ORF">Acr_24g0006630</name>
</gene>
<dbReference type="AlphaFoldDB" id="A0A7J0GUK7"/>
<evidence type="ECO:0000313" key="1">
    <source>
        <dbReference type="EMBL" id="GFZ14473.1"/>
    </source>
</evidence>